<name>A0A1I3DUF5_9RHOB</name>
<dbReference type="PANTHER" id="PTHR46796:SF15">
    <property type="entry name" value="BLL1074 PROTEIN"/>
    <property type="match status" value="1"/>
</dbReference>
<feature type="domain" description="HTH araC/xylS-type" evidence="4">
    <location>
        <begin position="155"/>
        <end position="269"/>
    </location>
</feature>
<dbReference type="GO" id="GO:0043565">
    <property type="term" value="F:sequence-specific DNA binding"/>
    <property type="evidence" value="ECO:0007669"/>
    <property type="project" value="InterPro"/>
</dbReference>
<dbReference type="AlphaFoldDB" id="A0A1I3DUF5"/>
<dbReference type="STRING" id="34004.SAMN04488021_14222"/>
<dbReference type="InterPro" id="IPR018060">
    <property type="entry name" value="HTH_AraC"/>
</dbReference>
<dbReference type="InterPro" id="IPR009057">
    <property type="entry name" value="Homeodomain-like_sf"/>
</dbReference>
<dbReference type="InterPro" id="IPR020449">
    <property type="entry name" value="Tscrpt_reg_AraC-type_HTH"/>
</dbReference>
<gene>
    <name evidence="5" type="ORF">SAMN04488021_14222</name>
</gene>
<dbReference type="Pfam" id="PF12833">
    <property type="entry name" value="HTH_18"/>
    <property type="match status" value="1"/>
</dbReference>
<dbReference type="Proteomes" id="UP000183635">
    <property type="component" value="Unassembled WGS sequence"/>
</dbReference>
<evidence type="ECO:0000256" key="3">
    <source>
        <dbReference type="ARBA" id="ARBA00023163"/>
    </source>
</evidence>
<evidence type="ECO:0000259" key="4">
    <source>
        <dbReference type="PROSITE" id="PS01124"/>
    </source>
</evidence>
<dbReference type="PROSITE" id="PS01124">
    <property type="entry name" value="HTH_ARAC_FAMILY_2"/>
    <property type="match status" value="1"/>
</dbReference>
<keyword evidence="2" id="KW-0238">DNA-binding</keyword>
<dbReference type="Gene3D" id="1.10.10.60">
    <property type="entry name" value="Homeodomain-like"/>
    <property type="match status" value="1"/>
</dbReference>
<evidence type="ECO:0000256" key="1">
    <source>
        <dbReference type="ARBA" id="ARBA00023015"/>
    </source>
</evidence>
<reference evidence="5 6" key="1">
    <citation type="submission" date="2016-10" db="EMBL/GenBank/DDBJ databases">
        <authorList>
            <person name="de Groot N.N."/>
        </authorList>
    </citation>
    <scope>NUCLEOTIDE SEQUENCE [LARGE SCALE GENOMIC DNA]</scope>
    <source>
        <strain evidence="5 6">DSM 8537</strain>
    </source>
</reference>
<evidence type="ECO:0000313" key="5">
    <source>
        <dbReference type="EMBL" id="SFH90273.1"/>
    </source>
</evidence>
<dbReference type="SMART" id="SM00342">
    <property type="entry name" value="HTH_ARAC"/>
    <property type="match status" value="1"/>
</dbReference>
<evidence type="ECO:0000313" key="6">
    <source>
        <dbReference type="Proteomes" id="UP000183635"/>
    </source>
</evidence>
<protein>
    <submittedName>
        <fullName evidence="5">Helix-turn-helix domain-containing protein</fullName>
    </submittedName>
</protein>
<dbReference type="EMBL" id="FOPU01000042">
    <property type="protein sequence ID" value="SFH90273.1"/>
    <property type="molecule type" value="Genomic_DNA"/>
</dbReference>
<proteinExistence type="predicted"/>
<dbReference type="SUPFAM" id="SSF46689">
    <property type="entry name" value="Homeodomain-like"/>
    <property type="match status" value="1"/>
</dbReference>
<organism evidence="5 6">
    <name type="scientific">Paracoccus aminovorans</name>
    <dbReference type="NCBI Taxonomy" id="34004"/>
    <lineage>
        <taxon>Bacteria</taxon>
        <taxon>Pseudomonadati</taxon>
        <taxon>Pseudomonadota</taxon>
        <taxon>Alphaproteobacteria</taxon>
        <taxon>Rhodobacterales</taxon>
        <taxon>Paracoccaceae</taxon>
        <taxon>Paracoccus</taxon>
    </lineage>
</organism>
<sequence>MEQAPPKHRPIEAEADGLILFRRAVAPDLAPWVVQITGYRENGAGLSGSVEMAPLVVPLSFGEEFQIGLGRTPHPDEIWGSFTSGLYPGPVVINSSGRSRCIQVDFTPPGALRFFGFPAAEIAARIVALDEIADKGIDALRDRLAGIRDWESRLSLAEAFIRRRLADAPEISFAWNALLRSGGGIRIAALSERIGWSRKHLRTRFTDEFGISPKTAARMARFNHALALAADGTLPLAQIAAEAGYADQAHFSREFREFGGTTPAGWRAAR</sequence>
<evidence type="ECO:0000256" key="2">
    <source>
        <dbReference type="ARBA" id="ARBA00023125"/>
    </source>
</evidence>
<keyword evidence="3" id="KW-0804">Transcription</keyword>
<dbReference type="PRINTS" id="PR00032">
    <property type="entry name" value="HTHARAC"/>
</dbReference>
<accession>A0A1I3DUF5</accession>
<dbReference type="GO" id="GO:0003700">
    <property type="term" value="F:DNA-binding transcription factor activity"/>
    <property type="evidence" value="ECO:0007669"/>
    <property type="project" value="InterPro"/>
</dbReference>
<dbReference type="InterPro" id="IPR050204">
    <property type="entry name" value="AraC_XylS_family_regulators"/>
</dbReference>
<keyword evidence="1" id="KW-0805">Transcription regulation</keyword>
<dbReference type="RefSeq" id="WP_074970272.1">
    <property type="nucleotide sequence ID" value="NZ_CBCRYP010000056.1"/>
</dbReference>
<keyword evidence="6" id="KW-1185">Reference proteome</keyword>
<dbReference type="PANTHER" id="PTHR46796">
    <property type="entry name" value="HTH-TYPE TRANSCRIPTIONAL ACTIVATOR RHAS-RELATED"/>
    <property type="match status" value="1"/>
</dbReference>